<dbReference type="Pfam" id="PF12697">
    <property type="entry name" value="Abhydrolase_6"/>
    <property type="match status" value="1"/>
</dbReference>
<proteinExistence type="predicted"/>
<dbReference type="PANTHER" id="PTHR43689:SF8">
    <property type="entry name" value="ALPHA_BETA-HYDROLASES SUPERFAMILY PROTEIN"/>
    <property type="match status" value="1"/>
</dbReference>
<dbReference type="AlphaFoldDB" id="A0A7S9LRZ0"/>
<dbReference type="InterPro" id="IPR000073">
    <property type="entry name" value="AB_hydrolase_1"/>
</dbReference>
<dbReference type="InterPro" id="IPR029058">
    <property type="entry name" value="AB_hydrolase_fold"/>
</dbReference>
<dbReference type="SUPFAM" id="SSF53474">
    <property type="entry name" value="alpha/beta-Hydrolases"/>
    <property type="match status" value="1"/>
</dbReference>
<feature type="domain" description="AB hydrolase-1" evidence="1">
    <location>
        <begin position="34"/>
        <end position="273"/>
    </location>
</feature>
<organism evidence="2 3">
    <name type="scientific">Pontivivens ytuae</name>
    <dbReference type="NCBI Taxonomy" id="2789856"/>
    <lineage>
        <taxon>Bacteria</taxon>
        <taxon>Pseudomonadati</taxon>
        <taxon>Pseudomonadota</taxon>
        <taxon>Alphaproteobacteria</taxon>
        <taxon>Rhodobacterales</taxon>
        <taxon>Paracoccaceae</taxon>
        <taxon>Pontivivens</taxon>
    </lineage>
</organism>
<dbReference type="Gene3D" id="3.40.50.1820">
    <property type="entry name" value="alpha/beta hydrolase"/>
    <property type="match status" value="1"/>
</dbReference>
<reference evidence="2 3" key="1">
    <citation type="submission" date="2020-11" db="EMBL/GenBank/DDBJ databases">
        <title>Description of Pontivivens ytuae sp. nov. isolated from deep sea sediment of Mariana Trench.</title>
        <authorList>
            <person name="Wang Z."/>
            <person name="Sun Q.-L."/>
            <person name="Xu X.-D."/>
            <person name="Tang Y.-Z."/>
            <person name="Zhang J."/>
        </authorList>
    </citation>
    <scope>NUCLEOTIDE SEQUENCE [LARGE SCALE GENOMIC DNA]</scope>
    <source>
        <strain evidence="2 3">MT2928</strain>
    </source>
</reference>
<keyword evidence="2" id="KW-0378">Hydrolase</keyword>
<gene>
    <name evidence="2" type="ORF">I0K15_00070</name>
</gene>
<evidence type="ECO:0000313" key="3">
    <source>
        <dbReference type="Proteomes" id="UP000594800"/>
    </source>
</evidence>
<evidence type="ECO:0000313" key="2">
    <source>
        <dbReference type="EMBL" id="QPH54209.1"/>
    </source>
</evidence>
<dbReference type="EMBL" id="CP064942">
    <property type="protein sequence ID" value="QPH54209.1"/>
    <property type="molecule type" value="Genomic_DNA"/>
</dbReference>
<dbReference type="PANTHER" id="PTHR43689">
    <property type="entry name" value="HYDROLASE"/>
    <property type="match status" value="1"/>
</dbReference>
<dbReference type="GO" id="GO:0016787">
    <property type="term" value="F:hydrolase activity"/>
    <property type="evidence" value="ECO:0007669"/>
    <property type="project" value="UniProtKB-KW"/>
</dbReference>
<protein>
    <submittedName>
        <fullName evidence="2">Alpha/beta fold hydrolase</fullName>
    </submittedName>
</protein>
<name>A0A7S9LRZ0_9RHOB</name>
<dbReference type="NCBIfam" id="TIGR03056">
    <property type="entry name" value="bchO_mg_che_rel"/>
    <property type="match status" value="1"/>
</dbReference>
<dbReference type="InterPro" id="IPR017497">
    <property type="entry name" value="BchO"/>
</dbReference>
<evidence type="ECO:0000259" key="1">
    <source>
        <dbReference type="Pfam" id="PF12697"/>
    </source>
</evidence>
<dbReference type="KEGG" id="poz:I0K15_00070"/>
<accession>A0A7S9LRZ0</accession>
<sequence>MSVPPDWPNRAASRTVTAPPHRWHVQDLGEGPTVLLIHGAGASTHSWRGVMAALDGTRRVAVDLPAQGFTRAGDRNRLGLAAMTADLAAMLDQEGIVPDLIVGHSAGAAIAMRLALDLGQPPAGVVGVNAALARFPGPAAVVFPAMARAMAFNPLSGAVISRLIGSRTGVRGFVEGTGSRIDAEGLELYRRLVSRSDHVDGTLAMMAQWELGELLPDLPRVPAPVLFLTGARDRSVPESTSIDAARRIPGARHASRPDLGHLLHEEDPVWAAERIREMLPR</sequence>
<dbReference type="RefSeq" id="WP_196103418.1">
    <property type="nucleotide sequence ID" value="NZ_CP064942.1"/>
</dbReference>
<dbReference type="Proteomes" id="UP000594800">
    <property type="component" value="Chromosome"/>
</dbReference>
<keyword evidence="3" id="KW-1185">Reference proteome</keyword>